<dbReference type="OrthoDB" id="7376012at2"/>
<dbReference type="RefSeq" id="WP_147146610.1">
    <property type="nucleotide sequence ID" value="NZ_BKAJ01000016.1"/>
</dbReference>
<name>A0A512N3Y5_9HYPH</name>
<keyword evidence="4" id="KW-1185">Reference proteome</keyword>
<feature type="chain" id="PRO_5021716074" evidence="2">
    <location>
        <begin position="26"/>
        <end position="152"/>
    </location>
</feature>
<comment type="caution">
    <text evidence="3">The sequence shown here is derived from an EMBL/GenBank/DDBJ whole genome shotgun (WGS) entry which is preliminary data.</text>
</comment>
<gene>
    <name evidence="3" type="ORF">RSO01_08760</name>
</gene>
<feature type="compositionally biased region" description="Basic and acidic residues" evidence="1">
    <location>
        <begin position="52"/>
        <end position="63"/>
    </location>
</feature>
<proteinExistence type="predicted"/>
<feature type="signal peptide" evidence="2">
    <location>
        <begin position="1"/>
        <end position="25"/>
    </location>
</feature>
<feature type="region of interest" description="Disordered" evidence="1">
    <location>
        <begin position="40"/>
        <end position="97"/>
    </location>
</feature>
<protein>
    <submittedName>
        <fullName evidence="3">Uncharacterized protein</fullName>
    </submittedName>
</protein>
<sequence length="152" mass="16038">MYRLKALAGAAALASLMLLPDQALADNCLDRVEQMAAAYGTSTDPPTIPPGEMKKPVTPDDLARSGGVVEPPTTTDRSVITPPPDHSGMPTMPNVVRPDAKDSRVQAQRLGAADMSTLQAVLVAARAQAERGMEAECLNGLRKAEQLIAHAR</sequence>
<organism evidence="3 4">
    <name type="scientific">Reyranella soli</name>
    <dbReference type="NCBI Taxonomy" id="1230389"/>
    <lineage>
        <taxon>Bacteria</taxon>
        <taxon>Pseudomonadati</taxon>
        <taxon>Pseudomonadota</taxon>
        <taxon>Alphaproteobacteria</taxon>
        <taxon>Hyphomicrobiales</taxon>
        <taxon>Reyranellaceae</taxon>
        <taxon>Reyranella</taxon>
    </lineage>
</organism>
<accession>A0A512N3Y5</accession>
<evidence type="ECO:0000313" key="4">
    <source>
        <dbReference type="Proteomes" id="UP000321058"/>
    </source>
</evidence>
<dbReference type="AlphaFoldDB" id="A0A512N3Y5"/>
<keyword evidence="2" id="KW-0732">Signal</keyword>
<dbReference type="EMBL" id="BKAJ01000016">
    <property type="protein sequence ID" value="GEP53710.1"/>
    <property type="molecule type" value="Genomic_DNA"/>
</dbReference>
<reference evidence="3 4" key="1">
    <citation type="submission" date="2019-07" db="EMBL/GenBank/DDBJ databases">
        <title>Whole genome shotgun sequence of Reyranella soli NBRC 108950.</title>
        <authorList>
            <person name="Hosoyama A."/>
            <person name="Uohara A."/>
            <person name="Ohji S."/>
            <person name="Ichikawa N."/>
        </authorList>
    </citation>
    <scope>NUCLEOTIDE SEQUENCE [LARGE SCALE GENOMIC DNA]</scope>
    <source>
        <strain evidence="3 4">NBRC 108950</strain>
    </source>
</reference>
<evidence type="ECO:0000256" key="2">
    <source>
        <dbReference type="SAM" id="SignalP"/>
    </source>
</evidence>
<evidence type="ECO:0000313" key="3">
    <source>
        <dbReference type="EMBL" id="GEP53710.1"/>
    </source>
</evidence>
<dbReference type="Proteomes" id="UP000321058">
    <property type="component" value="Unassembled WGS sequence"/>
</dbReference>
<evidence type="ECO:0000256" key="1">
    <source>
        <dbReference type="SAM" id="MobiDB-lite"/>
    </source>
</evidence>